<organism evidence="2 3">
    <name type="scientific">Smittium simulii</name>
    <dbReference type="NCBI Taxonomy" id="133385"/>
    <lineage>
        <taxon>Eukaryota</taxon>
        <taxon>Fungi</taxon>
        <taxon>Fungi incertae sedis</taxon>
        <taxon>Zoopagomycota</taxon>
        <taxon>Kickxellomycotina</taxon>
        <taxon>Harpellomycetes</taxon>
        <taxon>Harpellales</taxon>
        <taxon>Legeriomycetaceae</taxon>
        <taxon>Smittium</taxon>
    </lineage>
</organism>
<dbReference type="Proteomes" id="UP000245383">
    <property type="component" value="Unassembled WGS sequence"/>
</dbReference>
<dbReference type="AlphaFoldDB" id="A0A2T9YS37"/>
<evidence type="ECO:0000256" key="1">
    <source>
        <dbReference type="SAM" id="MobiDB-lite"/>
    </source>
</evidence>
<comment type="caution">
    <text evidence="2">The sequence shown here is derived from an EMBL/GenBank/DDBJ whole genome shotgun (WGS) entry which is preliminary data.</text>
</comment>
<proteinExistence type="predicted"/>
<protein>
    <submittedName>
        <fullName evidence="2">Uncharacterized protein</fullName>
    </submittedName>
</protein>
<dbReference type="STRING" id="133385.A0A2T9YS37"/>
<reference evidence="2 3" key="1">
    <citation type="journal article" date="2018" name="MBio">
        <title>Comparative Genomics Reveals the Core Gene Toolbox for the Fungus-Insect Symbiosis.</title>
        <authorList>
            <person name="Wang Y."/>
            <person name="Stata M."/>
            <person name="Wang W."/>
            <person name="Stajich J.E."/>
            <person name="White M.M."/>
            <person name="Moncalvo J.M."/>
        </authorList>
    </citation>
    <scope>NUCLEOTIDE SEQUENCE [LARGE SCALE GENOMIC DNA]</scope>
    <source>
        <strain evidence="2 3">SWE-8-4</strain>
    </source>
</reference>
<dbReference type="EMBL" id="MBFR01000063">
    <property type="protein sequence ID" value="PVU95170.1"/>
    <property type="molecule type" value="Genomic_DNA"/>
</dbReference>
<accession>A0A2T9YS37</accession>
<feature type="compositionally biased region" description="Low complexity" evidence="1">
    <location>
        <begin position="109"/>
        <end position="125"/>
    </location>
</feature>
<evidence type="ECO:0000313" key="2">
    <source>
        <dbReference type="EMBL" id="PVU95170.1"/>
    </source>
</evidence>
<name>A0A2T9YS37_9FUNG</name>
<keyword evidence="3" id="KW-1185">Reference proteome</keyword>
<sequence>MPIEELIGIALGHILWFLSDEWPRRPESNGINVLSAPFFVQALFRNPDLHTEIDAGENFNNLVNYQAAQNVPNVNIMDNSTNANAPQENISQNILKRRVIPQTLEEKSLNSTSSADVSSSNTQSQLDSKSTEKSTSD</sequence>
<gene>
    <name evidence="2" type="ORF">BB561_001998</name>
</gene>
<evidence type="ECO:0000313" key="3">
    <source>
        <dbReference type="Proteomes" id="UP000245383"/>
    </source>
</evidence>
<dbReference type="OrthoDB" id="1716531at2759"/>
<feature type="region of interest" description="Disordered" evidence="1">
    <location>
        <begin position="105"/>
        <end position="137"/>
    </location>
</feature>